<gene>
    <name evidence="1" type="ORF">TPSD3_10430</name>
</gene>
<dbReference type="Gene3D" id="3.40.50.300">
    <property type="entry name" value="P-loop containing nucleotide triphosphate hydrolases"/>
    <property type="match status" value="1"/>
</dbReference>
<protein>
    <submittedName>
        <fullName evidence="1">Uncharacterized protein</fullName>
    </submittedName>
</protein>
<comment type="caution">
    <text evidence="1">The sequence shown here is derived from an EMBL/GenBank/DDBJ whole genome shotgun (WGS) entry which is preliminary data.</text>
</comment>
<keyword evidence="2" id="KW-1185">Reference proteome</keyword>
<accession>A0A251X6U9</accession>
<evidence type="ECO:0000313" key="1">
    <source>
        <dbReference type="EMBL" id="OUD13060.1"/>
    </source>
</evidence>
<reference evidence="1 2" key="1">
    <citation type="submission" date="2016-12" db="EMBL/GenBank/DDBJ databases">
        <title>Thioflexothrix psekupsii D3 genome sequencing and assembly.</title>
        <authorList>
            <person name="Fomenkov A."/>
            <person name="Vincze T."/>
            <person name="Grabovich M."/>
            <person name="Anton B.P."/>
            <person name="Dubinina G."/>
            <person name="Orlova M."/>
            <person name="Belousova E."/>
            <person name="Roberts R.J."/>
        </authorList>
    </citation>
    <scope>NUCLEOTIDE SEQUENCE [LARGE SCALE GENOMIC DNA]</scope>
    <source>
        <strain evidence="1">D3</strain>
    </source>
</reference>
<proteinExistence type="predicted"/>
<evidence type="ECO:0000313" key="2">
    <source>
        <dbReference type="Proteomes" id="UP000194798"/>
    </source>
</evidence>
<dbReference type="InterPro" id="IPR027417">
    <property type="entry name" value="P-loop_NTPase"/>
</dbReference>
<dbReference type="AlphaFoldDB" id="A0A251X6U9"/>
<organism evidence="1 2">
    <name type="scientific">Thioflexithrix psekupsensis</name>
    <dbReference type="NCBI Taxonomy" id="1570016"/>
    <lineage>
        <taxon>Bacteria</taxon>
        <taxon>Pseudomonadati</taxon>
        <taxon>Pseudomonadota</taxon>
        <taxon>Gammaproteobacteria</taxon>
        <taxon>Thiotrichales</taxon>
        <taxon>Thioflexithrix</taxon>
    </lineage>
</organism>
<dbReference type="EMBL" id="MSLT01000018">
    <property type="protein sequence ID" value="OUD13060.1"/>
    <property type="molecule type" value="Genomic_DNA"/>
</dbReference>
<dbReference type="Proteomes" id="UP000194798">
    <property type="component" value="Unassembled WGS sequence"/>
</dbReference>
<name>A0A251X6U9_9GAMM</name>
<dbReference type="OrthoDB" id="2986817at2"/>
<sequence length="723" mass="82295">MPNTPAFLTRANTKEVRQEVRDFAQNAAWLDTVINDYPAPIAHEYYRLKTVLEEGLLVTAVLQLKDVVEVLIKFPAVVMAQWLLTHQDDETLKQKTWAILLGKKLSLGDWQRIADELAKELVRCEALEIASLAQWFRQLPNNSQVKAGRETTLQKLLKDLIQWRNETVGHGALRLHVEDYFPELKNHIIHLNDALKNLPTIWQTAQLYSFTSEILHGAACLQTRHADQDDHPHQDETLDLFWQLATGEKLLLSPLLALRRCTVCGKQDVFFFDGRDGKENKYKLAFLDYFAGHKMMRAGHYAPELAHALREIPPDLLPHDTEEIGGDFIKTALDKLLKEKSLDAEYLSPTYLRQPLAEFITQHSRGIFYLHAPAHVGKSLFVQGLAVEAGLDEPLLDNLLVVTFHLRREYRYHLNFFIDYLGQNFRNTVNVQAGSQPLPEFDRSAKNLPQAFVEWIGKWLAVYRQVYQLPHAKLLLCVDGLDEFTFVESPHIFDVLPLAALLGENCYVLLTSRPTNECAPKIRRYLSLLTARSENVSGFTVNMQKTTAYLQLLRAYFDERVPYTPNNAAVFAEVLARGKRRFLYVALLCDLLRDYGVTAAQLPSLPQGEALYDFYLKQMKMTLGADSKQWAFFQQVLLTLAAAELAAMEEDNLLASVRGVREEVWQGLPLSVLAEWLGDSPQSARVVFALSSLKAVLRVERRSVSAVHYRLGLKGLTTFLQSV</sequence>
<dbReference type="RefSeq" id="WP_086488506.1">
    <property type="nucleotide sequence ID" value="NZ_MSLT01000018.1"/>
</dbReference>